<organism evidence="2 3">
    <name type="scientific">Gigaspora margarita</name>
    <dbReference type="NCBI Taxonomy" id="4874"/>
    <lineage>
        <taxon>Eukaryota</taxon>
        <taxon>Fungi</taxon>
        <taxon>Fungi incertae sedis</taxon>
        <taxon>Mucoromycota</taxon>
        <taxon>Glomeromycotina</taxon>
        <taxon>Glomeromycetes</taxon>
        <taxon>Diversisporales</taxon>
        <taxon>Gigasporaceae</taxon>
        <taxon>Gigaspora</taxon>
    </lineage>
</organism>
<name>A0A8H4ERN5_GIGMA</name>
<accession>A0A8H4ERN5</accession>
<dbReference type="EMBL" id="WTPW01000156">
    <property type="protein sequence ID" value="KAF0541184.1"/>
    <property type="molecule type" value="Genomic_DNA"/>
</dbReference>
<feature type="region of interest" description="Disordered" evidence="1">
    <location>
        <begin position="1"/>
        <end position="20"/>
    </location>
</feature>
<dbReference type="AlphaFoldDB" id="A0A8H4ERN5"/>
<protein>
    <submittedName>
        <fullName evidence="2">E3 ubiquitin-protein ligase</fullName>
    </submittedName>
</protein>
<feature type="compositionally biased region" description="Basic and acidic residues" evidence="1">
    <location>
        <begin position="10"/>
        <end position="20"/>
    </location>
</feature>
<proteinExistence type="predicted"/>
<evidence type="ECO:0000256" key="1">
    <source>
        <dbReference type="SAM" id="MobiDB-lite"/>
    </source>
</evidence>
<comment type="caution">
    <text evidence="2">The sequence shown here is derived from an EMBL/GenBank/DDBJ whole genome shotgun (WGS) entry which is preliminary data.</text>
</comment>
<gene>
    <name evidence="2" type="ORF">F8M41_005748</name>
</gene>
<sequence>MDIASRSVNSKKDQLKNLSNEKDEDVIIKPWEDLNHLLVFFLSQSPDSEFELDNFDNMSSEEILKLLECLA</sequence>
<dbReference type="OrthoDB" id="2383085at2759"/>
<reference evidence="2 3" key="1">
    <citation type="journal article" date="2019" name="Environ. Microbiol.">
        <title>At the nexus of three kingdoms: the genome of the mycorrhizal fungus Gigaspora margarita provides insights into plant, endobacterial and fungal interactions.</title>
        <authorList>
            <person name="Venice F."/>
            <person name="Ghignone S."/>
            <person name="Salvioli di Fossalunga A."/>
            <person name="Amselem J."/>
            <person name="Novero M."/>
            <person name="Xianan X."/>
            <person name="Sedzielewska Toro K."/>
            <person name="Morin E."/>
            <person name="Lipzen A."/>
            <person name="Grigoriev I.V."/>
            <person name="Henrissat B."/>
            <person name="Martin F.M."/>
            <person name="Bonfante P."/>
        </authorList>
    </citation>
    <scope>NUCLEOTIDE SEQUENCE [LARGE SCALE GENOMIC DNA]</scope>
    <source>
        <strain evidence="2 3">BEG34</strain>
    </source>
</reference>
<evidence type="ECO:0000313" key="2">
    <source>
        <dbReference type="EMBL" id="KAF0541184.1"/>
    </source>
</evidence>
<keyword evidence="3" id="KW-1185">Reference proteome</keyword>
<dbReference type="Proteomes" id="UP000439903">
    <property type="component" value="Unassembled WGS sequence"/>
</dbReference>
<evidence type="ECO:0000313" key="3">
    <source>
        <dbReference type="Proteomes" id="UP000439903"/>
    </source>
</evidence>